<evidence type="ECO:0000313" key="1">
    <source>
        <dbReference type="EMBL" id="KAJ3842553.1"/>
    </source>
</evidence>
<dbReference type="Proteomes" id="UP001163846">
    <property type="component" value="Unassembled WGS sequence"/>
</dbReference>
<dbReference type="AlphaFoldDB" id="A0AA38PGM4"/>
<gene>
    <name evidence="1" type="ORF">F5878DRAFT_657525</name>
</gene>
<accession>A0AA38PGM4</accession>
<name>A0AA38PGM4_9AGAR</name>
<dbReference type="EMBL" id="MU806002">
    <property type="protein sequence ID" value="KAJ3842553.1"/>
    <property type="molecule type" value="Genomic_DNA"/>
</dbReference>
<reference evidence="1" key="1">
    <citation type="submission" date="2022-08" db="EMBL/GenBank/DDBJ databases">
        <authorList>
            <consortium name="DOE Joint Genome Institute"/>
            <person name="Min B."/>
            <person name="Riley R."/>
            <person name="Sierra-Patev S."/>
            <person name="Naranjo-Ortiz M."/>
            <person name="Looney B."/>
            <person name="Konkel Z."/>
            <person name="Slot J.C."/>
            <person name="Sakamoto Y."/>
            <person name="Steenwyk J.L."/>
            <person name="Rokas A."/>
            <person name="Carro J."/>
            <person name="Camarero S."/>
            <person name="Ferreira P."/>
            <person name="Molpeceres G."/>
            <person name="Ruiz-Duenas F.J."/>
            <person name="Serrano A."/>
            <person name="Henrissat B."/>
            <person name="Drula E."/>
            <person name="Hughes K.W."/>
            <person name="Mata J.L."/>
            <person name="Ishikawa N.K."/>
            <person name="Vargas-Isla R."/>
            <person name="Ushijima S."/>
            <person name="Smith C.A."/>
            <person name="Ahrendt S."/>
            <person name="Andreopoulos W."/>
            <person name="He G."/>
            <person name="Labutti K."/>
            <person name="Lipzen A."/>
            <person name="Ng V."/>
            <person name="Sandor L."/>
            <person name="Barry K."/>
            <person name="Martinez A.T."/>
            <person name="Xiao Y."/>
            <person name="Gibbons J.G."/>
            <person name="Terashima K."/>
            <person name="Hibbett D.S."/>
            <person name="Grigoriev I.V."/>
        </authorList>
    </citation>
    <scope>NUCLEOTIDE SEQUENCE</scope>
    <source>
        <strain evidence="1">TFB9207</strain>
    </source>
</reference>
<proteinExistence type="predicted"/>
<keyword evidence="2" id="KW-1185">Reference proteome</keyword>
<organism evidence="1 2">
    <name type="scientific">Lentinula raphanica</name>
    <dbReference type="NCBI Taxonomy" id="153919"/>
    <lineage>
        <taxon>Eukaryota</taxon>
        <taxon>Fungi</taxon>
        <taxon>Dikarya</taxon>
        <taxon>Basidiomycota</taxon>
        <taxon>Agaricomycotina</taxon>
        <taxon>Agaricomycetes</taxon>
        <taxon>Agaricomycetidae</taxon>
        <taxon>Agaricales</taxon>
        <taxon>Marasmiineae</taxon>
        <taxon>Omphalotaceae</taxon>
        <taxon>Lentinula</taxon>
    </lineage>
</organism>
<comment type="caution">
    <text evidence="1">The sequence shown here is derived from an EMBL/GenBank/DDBJ whole genome shotgun (WGS) entry which is preliminary data.</text>
</comment>
<protein>
    <submittedName>
        <fullName evidence="1">Uncharacterized protein</fullName>
    </submittedName>
</protein>
<evidence type="ECO:0000313" key="2">
    <source>
        <dbReference type="Proteomes" id="UP001163846"/>
    </source>
</evidence>
<sequence>MSTLPSFQRFGESQCTKTIGKKSPNRRKRAGILLAAMSTLHTYVGAVPATSTVTLFGINVPTSSSSANPLEPPSTPTPATSYSLVGTMTINGEVMTVYGEDLVASEYVQGDLVTVDGSPSATFSTLTYSTPQTDHNMFAVGSNALEYAYTYEELAVQPVIVVDCGFDSETGACTEKMWFSGASTRTTAWTGSVTPIATFEVSVSATPTTDGSSANAAGSLKPAVTVLTSVCAAALWLWVVLV</sequence>